<organism evidence="5 6">
    <name type="scientific">Capillimicrobium parvum</name>
    <dbReference type="NCBI Taxonomy" id="2884022"/>
    <lineage>
        <taxon>Bacteria</taxon>
        <taxon>Bacillati</taxon>
        <taxon>Actinomycetota</taxon>
        <taxon>Thermoleophilia</taxon>
        <taxon>Solirubrobacterales</taxon>
        <taxon>Capillimicrobiaceae</taxon>
        <taxon>Capillimicrobium</taxon>
    </lineage>
</organism>
<evidence type="ECO:0000259" key="4">
    <source>
        <dbReference type="Pfam" id="PF04389"/>
    </source>
</evidence>
<gene>
    <name evidence="5" type="ORF">DSM104329_04194</name>
</gene>
<evidence type="ECO:0000313" key="6">
    <source>
        <dbReference type="Proteomes" id="UP001162834"/>
    </source>
</evidence>
<keyword evidence="3" id="KW-0012">Acyltransferase</keyword>
<evidence type="ECO:0000256" key="3">
    <source>
        <dbReference type="ARBA" id="ARBA00023315"/>
    </source>
</evidence>
<sequence>MTPKLLFWALGIQVVLGGLLIWQAANDFSLFRDEGGGDTGKPAAVAPAVPEPRVDRFDADRAMDWARRQVALGPRPAGSDAQRQAGELLRAALPAGRFVELGPTNSSHPPLRNIEGSLPGRGRPILLVAHYDTTPVPGYVGANNSAAGVGAVIELARSLRRWPPQSRRPVHFLLTDGEEAPDHPPKGDFYEQGLRGSKAAARTSRAGQVIVLDFIAQKDLRIEREQGSDPQLWERLRAAARRVGVARVFPDESRGEITDDHTPFARRGIPAIDLIDFDYPCWQKPCDTMDKLDVRSLDASGETVLELVRTLR</sequence>
<dbReference type="EMBL" id="CP087164">
    <property type="protein sequence ID" value="UGS37773.1"/>
    <property type="molecule type" value="Genomic_DNA"/>
</dbReference>
<dbReference type="InterPro" id="IPR007484">
    <property type="entry name" value="Peptidase_M28"/>
</dbReference>
<dbReference type="PANTHER" id="PTHR12283:SF6">
    <property type="entry name" value="GLUTAMINYL-PEPTIDE CYCLOTRANSFERASE-RELATED"/>
    <property type="match status" value="1"/>
</dbReference>
<dbReference type="InterPro" id="IPR001261">
    <property type="entry name" value="ArgE/DapE_CS"/>
</dbReference>
<proteinExistence type="predicted"/>
<keyword evidence="2" id="KW-0378">Hydrolase</keyword>
<protein>
    <recommendedName>
        <fullName evidence="4">Peptidase M28 domain-containing protein</fullName>
    </recommendedName>
</protein>
<reference evidence="5" key="1">
    <citation type="journal article" date="2022" name="Int. J. Syst. Evol. Microbiol.">
        <title>Pseudomonas aegrilactucae sp. nov. and Pseudomonas morbosilactucae sp. nov., pathogens causing bacterial rot of lettuce in Japan.</title>
        <authorList>
            <person name="Sawada H."/>
            <person name="Fujikawa T."/>
            <person name="Satou M."/>
        </authorList>
    </citation>
    <scope>NUCLEOTIDE SEQUENCE</scope>
    <source>
        <strain evidence="5">0166_1</strain>
    </source>
</reference>
<dbReference type="KEGG" id="sbae:DSM104329_04194"/>
<dbReference type="SUPFAM" id="SSF53187">
    <property type="entry name" value="Zn-dependent exopeptidases"/>
    <property type="match status" value="1"/>
</dbReference>
<keyword evidence="6" id="KW-1185">Reference proteome</keyword>
<name>A0A9E6Y0Z8_9ACTN</name>
<accession>A0A9E6Y0Z8</accession>
<keyword evidence="1" id="KW-0808">Transferase</keyword>
<evidence type="ECO:0000256" key="2">
    <source>
        <dbReference type="ARBA" id="ARBA00022801"/>
    </source>
</evidence>
<dbReference type="Pfam" id="PF04389">
    <property type="entry name" value="Peptidase_M28"/>
    <property type="match status" value="1"/>
</dbReference>
<dbReference type="PROSITE" id="PS00758">
    <property type="entry name" value="ARGE_DAPE_CPG2_1"/>
    <property type="match status" value="1"/>
</dbReference>
<dbReference type="Proteomes" id="UP001162834">
    <property type="component" value="Chromosome"/>
</dbReference>
<feature type="domain" description="Peptidase M28" evidence="4">
    <location>
        <begin position="113"/>
        <end position="308"/>
    </location>
</feature>
<dbReference type="GO" id="GO:0016603">
    <property type="term" value="F:glutaminyl-peptide cyclotransferase activity"/>
    <property type="evidence" value="ECO:0007669"/>
    <property type="project" value="TreeGrafter"/>
</dbReference>
<dbReference type="Gene3D" id="3.40.630.10">
    <property type="entry name" value="Zn peptidases"/>
    <property type="match status" value="1"/>
</dbReference>
<evidence type="ECO:0000313" key="5">
    <source>
        <dbReference type="EMBL" id="UGS37773.1"/>
    </source>
</evidence>
<dbReference type="GO" id="GO:0008270">
    <property type="term" value="F:zinc ion binding"/>
    <property type="evidence" value="ECO:0007669"/>
    <property type="project" value="TreeGrafter"/>
</dbReference>
<evidence type="ECO:0000256" key="1">
    <source>
        <dbReference type="ARBA" id="ARBA00022679"/>
    </source>
</evidence>
<dbReference type="AlphaFoldDB" id="A0A9E6Y0Z8"/>
<dbReference type="InterPro" id="IPR040234">
    <property type="entry name" value="QC/QCL"/>
</dbReference>
<dbReference type="PANTHER" id="PTHR12283">
    <property type="entry name" value="GLUTAMINYL-PEPTIDE CYCLOTRANSFERASE"/>
    <property type="match status" value="1"/>
</dbReference>
<dbReference type="RefSeq" id="WP_259311817.1">
    <property type="nucleotide sequence ID" value="NZ_CP087164.1"/>
</dbReference>